<accession>A0A1I5DHR4</accession>
<reference evidence="3" key="1">
    <citation type="submission" date="2016-10" db="EMBL/GenBank/DDBJ databases">
        <authorList>
            <person name="Varghese N."/>
            <person name="Submissions S."/>
        </authorList>
    </citation>
    <scope>NUCLEOTIDE SEQUENCE [LARGE SCALE GENOMIC DNA]</scope>
    <source>
        <strain evidence="3">CGMCC 1.11101</strain>
    </source>
</reference>
<evidence type="ECO:0000313" key="2">
    <source>
        <dbReference type="EMBL" id="SFN98677.1"/>
    </source>
</evidence>
<feature type="transmembrane region" description="Helical" evidence="1">
    <location>
        <begin position="61"/>
        <end position="78"/>
    </location>
</feature>
<protein>
    <submittedName>
        <fullName evidence="2">Uncharacterized protein</fullName>
    </submittedName>
</protein>
<dbReference type="EMBL" id="FOVM01000009">
    <property type="protein sequence ID" value="SFN98677.1"/>
    <property type="molecule type" value="Genomic_DNA"/>
</dbReference>
<dbReference type="Proteomes" id="UP000198867">
    <property type="component" value="Unassembled WGS sequence"/>
</dbReference>
<keyword evidence="1" id="KW-0812">Transmembrane</keyword>
<keyword evidence="1" id="KW-1133">Transmembrane helix</keyword>
<proteinExistence type="predicted"/>
<sequence length="79" mass="8041">MTAVSTAPSVWRSRAPGLVLAAGAVLIAVALVVKLTRVLMLAPIVAVAGIVERRRNVSGGLLAWLLIAALALAAVLLFG</sequence>
<evidence type="ECO:0000313" key="3">
    <source>
        <dbReference type="Proteomes" id="UP000198867"/>
    </source>
</evidence>
<feature type="transmembrane region" description="Helical" evidence="1">
    <location>
        <begin position="20"/>
        <end position="49"/>
    </location>
</feature>
<evidence type="ECO:0000256" key="1">
    <source>
        <dbReference type="SAM" id="Phobius"/>
    </source>
</evidence>
<dbReference type="STRING" id="995034.SAMN05216219_2928"/>
<keyword evidence="1" id="KW-0472">Membrane</keyword>
<dbReference type="AlphaFoldDB" id="A0A1I5DHR4"/>
<gene>
    <name evidence="2" type="ORF">SAMN05216219_2928</name>
</gene>
<name>A0A1I5DHR4_9MICO</name>
<organism evidence="2 3">
    <name type="scientific">Mycetocola miduiensis</name>
    <dbReference type="NCBI Taxonomy" id="995034"/>
    <lineage>
        <taxon>Bacteria</taxon>
        <taxon>Bacillati</taxon>
        <taxon>Actinomycetota</taxon>
        <taxon>Actinomycetes</taxon>
        <taxon>Micrococcales</taxon>
        <taxon>Microbacteriaceae</taxon>
        <taxon>Mycetocola</taxon>
    </lineage>
</organism>
<keyword evidence="3" id="KW-1185">Reference proteome</keyword>